<accession>H6L0C3</accession>
<proteinExistence type="predicted"/>
<dbReference type="KEGG" id="sgn:SGRA_0614"/>
<dbReference type="STRING" id="984262.SGRA_0614"/>
<dbReference type="HOGENOM" id="CLU_3140537_0_0_10"/>
<dbReference type="EMBL" id="CP002831">
    <property type="protein sequence ID" value="AFC23353.1"/>
    <property type="molecule type" value="Genomic_DNA"/>
</dbReference>
<evidence type="ECO:0000313" key="1">
    <source>
        <dbReference type="EMBL" id="AFC23353.1"/>
    </source>
</evidence>
<protein>
    <submittedName>
        <fullName evidence="1">Uncharacterized protein</fullName>
    </submittedName>
</protein>
<sequence length="49" mass="5287">MERSGLQAAALFLFQLILAEGWIAVAEGQTEARRAEGPSRLASCDNQPL</sequence>
<reference evidence="1 2" key="1">
    <citation type="journal article" date="2012" name="Stand. Genomic Sci.">
        <title>Complete genome sequencing and analysis of Saprospira grandis str. Lewin, a predatory marine bacterium.</title>
        <authorList>
            <person name="Saw J.H."/>
            <person name="Yuryev A."/>
            <person name="Kanbe M."/>
            <person name="Hou S."/>
            <person name="Young A.G."/>
            <person name="Aizawa S."/>
            <person name="Alam M."/>
        </authorList>
    </citation>
    <scope>NUCLEOTIDE SEQUENCE [LARGE SCALE GENOMIC DNA]</scope>
    <source>
        <strain evidence="1 2">Lewin</strain>
    </source>
</reference>
<dbReference type="Proteomes" id="UP000007519">
    <property type="component" value="Chromosome"/>
</dbReference>
<dbReference type="AlphaFoldDB" id="H6L0C3"/>
<evidence type="ECO:0000313" key="2">
    <source>
        <dbReference type="Proteomes" id="UP000007519"/>
    </source>
</evidence>
<organism evidence="1 2">
    <name type="scientific">Saprospira grandis (strain Lewin)</name>
    <dbReference type="NCBI Taxonomy" id="984262"/>
    <lineage>
        <taxon>Bacteria</taxon>
        <taxon>Pseudomonadati</taxon>
        <taxon>Bacteroidota</taxon>
        <taxon>Saprospiria</taxon>
        <taxon>Saprospirales</taxon>
        <taxon>Saprospiraceae</taxon>
        <taxon>Saprospira</taxon>
    </lineage>
</organism>
<keyword evidence="2" id="KW-1185">Reference proteome</keyword>
<gene>
    <name evidence="1" type="ordered locus">SGRA_0614</name>
</gene>
<name>H6L0C3_SAPGL</name>